<evidence type="ECO:0000259" key="1">
    <source>
        <dbReference type="Pfam" id="PF00534"/>
    </source>
</evidence>
<dbReference type="Gene3D" id="3.40.50.2000">
    <property type="entry name" value="Glycogen Phosphorylase B"/>
    <property type="match status" value="1"/>
</dbReference>
<accession>A0ABY5I620</accession>
<dbReference type="EMBL" id="CP101620">
    <property type="protein sequence ID" value="UTY40797.1"/>
    <property type="molecule type" value="Genomic_DNA"/>
</dbReference>
<keyword evidence="3" id="KW-1185">Reference proteome</keyword>
<dbReference type="InterPro" id="IPR001296">
    <property type="entry name" value="Glyco_trans_1"/>
</dbReference>
<sequence>MPSDSTLLLSVGELNDNKNHKVIIQSLPELPSNVHYVICGRGPLKEQHEQLAKELHVENRLHLLGYRSDVIKIMKSCDIFVFPSKREGLSVALMEAMACGLPCIASRIRGNIDLITQGTNSILCNPNGYMNFVDVIISIDEEIKDKFSKLNIIESKKYSVKQISEKMKKMYLKGDIFHD</sequence>
<organism evidence="2 3">
    <name type="scientific">Allocoprobacillus halotolerans</name>
    <dbReference type="NCBI Taxonomy" id="2944914"/>
    <lineage>
        <taxon>Bacteria</taxon>
        <taxon>Bacillati</taxon>
        <taxon>Bacillota</taxon>
        <taxon>Erysipelotrichia</taxon>
        <taxon>Erysipelotrichales</taxon>
        <taxon>Erysipelotrichaceae</taxon>
        <taxon>Allocoprobacillus</taxon>
    </lineage>
</organism>
<dbReference type="Proteomes" id="UP001060112">
    <property type="component" value="Chromosome"/>
</dbReference>
<feature type="domain" description="Glycosyl transferase family 1" evidence="1">
    <location>
        <begin position="3"/>
        <end position="139"/>
    </location>
</feature>
<proteinExistence type="predicted"/>
<reference evidence="2" key="1">
    <citation type="submission" date="2022-07" db="EMBL/GenBank/DDBJ databases">
        <title>Faecal culturing of patients with breast cancer.</title>
        <authorList>
            <person name="Teng N.M.Y."/>
            <person name="Kiu R."/>
            <person name="Evans R."/>
            <person name="Baker D.J."/>
            <person name="Zenner C."/>
            <person name="Robinson S.D."/>
            <person name="Hall L.J."/>
        </authorList>
    </citation>
    <scope>NUCLEOTIDE SEQUENCE</scope>
    <source>
        <strain evidence="2">LH1062</strain>
    </source>
</reference>
<protein>
    <submittedName>
        <fullName evidence="2">Glycosyltransferase</fullName>
    </submittedName>
</protein>
<dbReference type="Pfam" id="PF00534">
    <property type="entry name" value="Glycos_transf_1"/>
    <property type="match status" value="1"/>
</dbReference>
<evidence type="ECO:0000313" key="3">
    <source>
        <dbReference type="Proteomes" id="UP001060112"/>
    </source>
</evidence>
<dbReference type="PANTHER" id="PTHR45947">
    <property type="entry name" value="SULFOQUINOVOSYL TRANSFERASE SQD2"/>
    <property type="match status" value="1"/>
</dbReference>
<dbReference type="SUPFAM" id="SSF53756">
    <property type="entry name" value="UDP-Glycosyltransferase/glycogen phosphorylase"/>
    <property type="match status" value="1"/>
</dbReference>
<evidence type="ECO:0000313" key="2">
    <source>
        <dbReference type="EMBL" id="UTY40797.1"/>
    </source>
</evidence>
<name>A0ABY5I620_9FIRM</name>
<dbReference type="PANTHER" id="PTHR45947:SF3">
    <property type="entry name" value="SULFOQUINOVOSYL TRANSFERASE SQD2"/>
    <property type="match status" value="1"/>
</dbReference>
<dbReference type="InterPro" id="IPR050194">
    <property type="entry name" value="Glycosyltransferase_grp1"/>
</dbReference>
<gene>
    <name evidence="2" type="ORF">NMU03_03910</name>
</gene>